<gene>
    <name evidence="2" type="ORF">BJ971_006714</name>
</gene>
<evidence type="ECO:0008006" key="4">
    <source>
        <dbReference type="Google" id="ProtNLM"/>
    </source>
</evidence>
<keyword evidence="3" id="KW-1185">Reference proteome</keyword>
<accession>A0A7W7I4N5</accession>
<protein>
    <recommendedName>
        <fullName evidence="4">Secreted protein</fullName>
    </recommendedName>
</protein>
<dbReference type="AlphaFoldDB" id="A0A7W7I4N5"/>
<keyword evidence="1" id="KW-0732">Signal</keyword>
<evidence type="ECO:0000313" key="2">
    <source>
        <dbReference type="EMBL" id="MBB4766158.1"/>
    </source>
</evidence>
<sequence length="212" mass="22229">MRLKITILLLAATGLIVAAGPANAAAQPSAEDCGAVRLTSDLPAPPAGKIARRAVSIGANCRIVRGPVEFVTAPAVNAFDATATYHTSSEMYDCCRILMTALYTDSTVSTSGGMVTDSSTTMSTHHNREPWNAGWSVTATSTSGGCRAECAAATYAGHAEFSYRGIFDPTGTYYANVHDTSVVLNGDGSATCTEAVQLRHSFIGWNWQHTCA</sequence>
<comment type="caution">
    <text evidence="2">The sequence shown here is derived from an EMBL/GenBank/DDBJ whole genome shotgun (WGS) entry which is preliminary data.</text>
</comment>
<reference evidence="2 3" key="1">
    <citation type="submission" date="2020-08" db="EMBL/GenBank/DDBJ databases">
        <title>Sequencing the genomes of 1000 actinobacteria strains.</title>
        <authorList>
            <person name="Klenk H.-P."/>
        </authorList>
    </citation>
    <scope>NUCLEOTIDE SEQUENCE [LARGE SCALE GENOMIC DNA]</scope>
    <source>
        <strain evidence="2 3">DSM 43149</strain>
    </source>
</reference>
<feature type="signal peptide" evidence="1">
    <location>
        <begin position="1"/>
        <end position="24"/>
    </location>
</feature>
<proteinExistence type="predicted"/>
<organism evidence="2 3">
    <name type="scientific">Actinoplanes digitatis</name>
    <dbReference type="NCBI Taxonomy" id="1868"/>
    <lineage>
        <taxon>Bacteria</taxon>
        <taxon>Bacillati</taxon>
        <taxon>Actinomycetota</taxon>
        <taxon>Actinomycetes</taxon>
        <taxon>Micromonosporales</taxon>
        <taxon>Micromonosporaceae</taxon>
        <taxon>Actinoplanes</taxon>
    </lineage>
</organism>
<name>A0A7W7I4N5_9ACTN</name>
<dbReference type="Proteomes" id="UP000578112">
    <property type="component" value="Unassembled WGS sequence"/>
</dbReference>
<evidence type="ECO:0000313" key="3">
    <source>
        <dbReference type="Proteomes" id="UP000578112"/>
    </source>
</evidence>
<evidence type="ECO:0000256" key="1">
    <source>
        <dbReference type="SAM" id="SignalP"/>
    </source>
</evidence>
<dbReference type="RefSeq" id="WP_184997250.1">
    <property type="nucleotide sequence ID" value="NZ_BOMK01000051.1"/>
</dbReference>
<feature type="chain" id="PRO_5031255837" description="Secreted protein" evidence="1">
    <location>
        <begin position="25"/>
        <end position="212"/>
    </location>
</feature>
<dbReference type="EMBL" id="JACHNH010000001">
    <property type="protein sequence ID" value="MBB4766158.1"/>
    <property type="molecule type" value="Genomic_DNA"/>
</dbReference>